<evidence type="ECO:0000313" key="2">
    <source>
        <dbReference type="Proteomes" id="UP000479710"/>
    </source>
</evidence>
<dbReference type="EMBL" id="SPHZ02000007">
    <property type="protein sequence ID" value="KAF0906386.1"/>
    <property type="molecule type" value="Genomic_DNA"/>
</dbReference>
<accession>A0A6G1D1U4</accession>
<dbReference type="Proteomes" id="UP000479710">
    <property type="component" value="Unassembled WGS sequence"/>
</dbReference>
<sequence>MRATRTTMHQMFLNQQQRRLFGDPGIYSAVSARRMCGWVGGDVEFWGFCGGRTRDVRCMFLVKNDSEQVCLQGVGKTKLKGCKFEPGWSLPDQICPWMEQQEHD</sequence>
<dbReference type="AlphaFoldDB" id="A0A6G1D1U4"/>
<keyword evidence="2" id="KW-1185">Reference proteome</keyword>
<protein>
    <submittedName>
        <fullName evidence="1">Uncharacterized protein</fullName>
    </submittedName>
</protein>
<organism evidence="1 2">
    <name type="scientific">Oryza meyeriana var. granulata</name>
    <dbReference type="NCBI Taxonomy" id="110450"/>
    <lineage>
        <taxon>Eukaryota</taxon>
        <taxon>Viridiplantae</taxon>
        <taxon>Streptophyta</taxon>
        <taxon>Embryophyta</taxon>
        <taxon>Tracheophyta</taxon>
        <taxon>Spermatophyta</taxon>
        <taxon>Magnoliopsida</taxon>
        <taxon>Liliopsida</taxon>
        <taxon>Poales</taxon>
        <taxon>Poaceae</taxon>
        <taxon>BOP clade</taxon>
        <taxon>Oryzoideae</taxon>
        <taxon>Oryzeae</taxon>
        <taxon>Oryzinae</taxon>
        <taxon>Oryza</taxon>
        <taxon>Oryza meyeriana</taxon>
    </lineage>
</organism>
<comment type="caution">
    <text evidence="1">The sequence shown here is derived from an EMBL/GenBank/DDBJ whole genome shotgun (WGS) entry which is preliminary data.</text>
</comment>
<evidence type="ECO:0000313" key="1">
    <source>
        <dbReference type="EMBL" id="KAF0906386.1"/>
    </source>
</evidence>
<proteinExistence type="predicted"/>
<reference evidence="1 2" key="1">
    <citation type="submission" date="2019-11" db="EMBL/GenBank/DDBJ databases">
        <title>Whole genome sequence of Oryza granulata.</title>
        <authorList>
            <person name="Li W."/>
        </authorList>
    </citation>
    <scope>NUCLEOTIDE SEQUENCE [LARGE SCALE GENOMIC DNA]</scope>
    <source>
        <strain evidence="2">cv. Menghai</strain>
        <tissue evidence="1">Leaf</tissue>
    </source>
</reference>
<name>A0A6G1D1U4_9ORYZ</name>
<gene>
    <name evidence="1" type="ORF">E2562_009740</name>
</gene>